<accession>A0A380K295</accession>
<dbReference type="EMBL" id="UHFM01000006">
    <property type="protein sequence ID" value="SUN58919.1"/>
    <property type="molecule type" value="Genomic_DNA"/>
</dbReference>
<dbReference type="Proteomes" id="UP000254510">
    <property type="component" value="Unassembled WGS sequence"/>
</dbReference>
<name>A0A380K295_9STRE</name>
<reference evidence="2 3" key="1">
    <citation type="submission" date="2018-06" db="EMBL/GenBank/DDBJ databases">
        <authorList>
            <consortium name="Pathogen Informatics"/>
            <person name="Doyle S."/>
        </authorList>
    </citation>
    <scope>NUCLEOTIDE SEQUENCE [LARGE SCALE GENOMIC DNA]</scope>
    <source>
        <strain evidence="2 3">NCTC13767</strain>
    </source>
</reference>
<organism evidence="2 3">
    <name type="scientific">Streptococcus gallolyticus</name>
    <dbReference type="NCBI Taxonomy" id="315405"/>
    <lineage>
        <taxon>Bacteria</taxon>
        <taxon>Bacillati</taxon>
        <taxon>Bacillota</taxon>
        <taxon>Bacilli</taxon>
        <taxon>Lactobacillales</taxon>
        <taxon>Streptococcaceae</taxon>
        <taxon>Streptococcus</taxon>
    </lineage>
</organism>
<evidence type="ECO:0000313" key="3">
    <source>
        <dbReference type="Proteomes" id="UP000254510"/>
    </source>
</evidence>
<dbReference type="AlphaFoldDB" id="A0A380K295"/>
<evidence type="ECO:0000313" key="2">
    <source>
        <dbReference type="EMBL" id="SUN58919.1"/>
    </source>
</evidence>
<dbReference type="Gene3D" id="2.60.40.2180">
    <property type="match status" value="1"/>
</dbReference>
<proteinExistence type="predicted"/>
<evidence type="ECO:0000259" key="1">
    <source>
        <dbReference type="Pfam" id="PF18435"/>
    </source>
</evidence>
<protein>
    <submittedName>
        <fullName evidence="2">Cell wall phospholipase/carboxylesterase</fullName>
    </submittedName>
</protein>
<dbReference type="Pfam" id="PF18435">
    <property type="entry name" value="EstA_Ig_like"/>
    <property type="match status" value="1"/>
</dbReference>
<dbReference type="InterPro" id="IPR041172">
    <property type="entry name" value="EstA_Ig-like_N"/>
</dbReference>
<gene>
    <name evidence="2" type="primary">bglB_3</name>
    <name evidence="2" type="ORF">NCTC13767_00878</name>
</gene>
<sequence>MSVVSFLGVFAGSQVVSADTDVTIAKTSIVVKGYEFGPAVPKVVVKLDSKVSNVSKENLTVTTAGTERQVSKVYLSDKNGKKLPKIVSTSLFKCRLLLTPNQILVLPVLSFTTWKISIIHG</sequence>
<feature type="domain" description="Esterase Ig-like N-terminal" evidence="1">
    <location>
        <begin position="27"/>
        <end position="82"/>
    </location>
</feature>